<evidence type="ECO:0000256" key="5">
    <source>
        <dbReference type="ARBA" id="ARBA00034078"/>
    </source>
</evidence>
<organism evidence="9 10">
    <name type="scientific">Streptosporangium oxazolinicum</name>
    <dbReference type="NCBI Taxonomy" id="909287"/>
    <lineage>
        <taxon>Bacteria</taxon>
        <taxon>Bacillati</taxon>
        <taxon>Actinomycetota</taxon>
        <taxon>Actinomycetes</taxon>
        <taxon>Streptosporangiales</taxon>
        <taxon>Streptosporangiaceae</taxon>
        <taxon>Streptosporangium</taxon>
    </lineage>
</organism>
<comment type="caution">
    <text evidence="9">The sequence shown here is derived from an EMBL/GenBank/DDBJ whole genome shotgun (WGS) entry which is preliminary data.</text>
</comment>
<feature type="domain" description="Rieske" evidence="8">
    <location>
        <begin position="205"/>
        <end position="304"/>
    </location>
</feature>
<reference evidence="10" key="1">
    <citation type="journal article" date="2019" name="Int. J. Syst. Evol. Microbiol.">
        <title>The Global Catalogue of Microorganisms (GCM) 10K type strain sequencing project: providing services to taxonomists for standard genome sequencing and annotation.</title>
        <authorList>
            <consortium name="The Broad Institute Genomics Platform"/>
            <consortium name="The Broad Institute Genome Sequencing Center for Infectious Disease"/>
            <person name="Wu L."/>
            <person name="Ma J."/>
        </authorList>
    </citation>
    <scope>NUCLEOTIDE SEQUENCE [LARGE SCALE GENOMIC DNA]</scope>
    <source>
        <strain evidence="10">JCM 17388</strain>
    </source>
</reference>
<keyword evidence="1" id="KW-0001">2Fe-2S</keyword>
<gene>
    <name evidence="9" type="ORF">GCM10022252_05880</name>
</gene>
<dbReference type="InterPro" id="IPR036922">
    <property type="entry name" value="Rieske_2Fe-2S_sf"/>
</dbReference>
<comment type="similarity">
    <text evidence="6">Belongs to the bacterial ring-hydroxylating dioxygenase ferredoxin component family.</text>
</comment>
<sequence length="310" mass="33234">MVEKGAMVKETVKTGRRTFRRLVPGVEFTDRIERSPRADRPIRVLAKAVRRRIGPGPLRDLLHGVPIGKPLHPPLANLSLGLWAATAVLDMTRTDPRASRVLVAGGLVTAMPAMAAGVTDWSALHREQQRVGFVHAIANLAALGLYTGSLVFRMAGRDRTGRTLSFAGLGAASLGGYLGGHLAYRQAAGANHAESVTHLVPLGWHDLCEIGDLPDGRPVTRRLGYIDLFVLRVGVNVTVLADQCAHLAGPLHQGRLISEEGTACVVCPWHGSTFRLSDGAVVHGPATAPQPSFETRVRRDGVLQVRPAQT</sequence>
<dbReference type="InterPro" id="IPR019251">
    <property type="entry name" value="DUF2231_TM"/>
</dbReference>
<name>A0ABP8ABZ2_9ACTN</name>
<dbReference type="SUPFAM" id="SSF50022">
    <property type="entry name" value="ISP domain"/>
    <property type="match status" value="1"/>
</dbReference>
<evidence type="ECO:0000313" key="9">
    <source>
        <dbReference type="EMBL" id="GAA4181453.1"/>
    </source>
</evidence>
<dbReference type="PANTHER" id="PTHR21496:SF0">
    <property type="entry name" value="RIESKE DOMAIN-CONTAINING PROTEIN"/>
    <property type="match status" value="1"/>
</dbReference>
<dbReference type="Gene3D" id="2.102.10.10">
    <property type="entry name" value="Rieske [2Fe-2S] iron-sulphur domain"/>
    <property type="match status" value="1"/>
</dbReference>
<evidence type="ECO:0000256" key="7">
    <source>
        <dbReference type="SAM" id="Phobius"/>
    </source>
</evidence>
<protein>
    <recommendedName>
        <fullName evidence="8">Rieske domain-containing protein</fullName>
    </recommendedName>
</protein>
<dbReference type="PANTHER" id="PTHR21496">
    <property type="entry name" value="FERREDOXIN-RELATED"/>
    <property type="match status" value="1"/>
</dbReference>
<evidence type="ECO:0000256" key="4">
    <source>
        <dbReference type="ARBA" id="ARBA00023014"/>
    </source>
</evidence>
<proteinExistence type="inferred from homology"/>
<dbReference type="CDD" id="cd03467">
    <property type="entry name" value="Rieske"/>
    <property type="match status" value="1"/>
</dbReference>
<feature type="transmembrane region" description="Helical" evidence="7">
    <location>
        <begin position="101"/>
        <end position="119"/>
    </location>
</feature>
<evidence type="ECO:0000256" key="6">
    <source>
        <dbReference type="ARBA" id="ARBA00038001"/>
    </source>
</evidence>
<accession>A0ABP8ABZ2</accession>
<evidence type="ECO:0000256" key="3">
    <source>
        <dbReference type="ARBA" id="ARBA00023004"/>
    </source>
</evidence>
<keyword evidence="7" id="KW-0812">Transmembrane</keyword>
<keyword evidence="2" id="KW-0479">Metal-binding</keyword>
<dbReference type="Proteomes" id="UP001501251">
    <property type="component" value="Unassembled WGS sequence"/>
</dbReference>
<dbReference type="Pfam" id="PF09990">
    <property type="entry name" value="DUF2231"/>
    <property type="match status" value="1"/>
</dbReference>
<comment type="cofactor">
    <cofactor evidence="5">
        <name>[2Fe-2S] cluster</name>
        <dbReference type="ChEBI" id="CHEBI:190135"/>
    </cofactor>
</comment>
<feature type="transmembrane region" description="Helical" evidence="7">
    <location>
        <begin position="131"/>
        <end position="152"/>
    </location>
</feature>
<dbReference type="InterPro" id="IPR017941">
    <property type="entry name" value="Rieske_2Fe-2S"/>
</dbReference>
<evidence type="ECO:0000259" key="8">
    <source>
        <dbReference type="PROSITE" id="PS51296"/>
    </source>
</evidence>
<keyword evidence="7" id="KW-0472">Membrane</keyword>
<dbReference type="PROSITE" id="PS51296">
    <property type="entry name" value="RIESKE"/>
    <property type="match status" value="1"/>
</dbReference>
<evidence type="ECO:0000313" key="10">
    <source>
        <dbReference type="Proteomes" id="UP001501251"/>
    </source>
</evidence>
<keyword evidence="7" id="KW-1133">Transmembrane helix</keyword>
<keyword evidence="10" id="KW-1185">Reference proteome</keyword>
<keyword evidence="3" id="KW-0408">Iron</keyword>
<evidence type="ECO:0000256" key="2">
    <source>
        <dbReference type="ARBA" id="ARBA00022723"/>
    </source>
</evidence>
<keyword evidence="4" id="KW-0411">Iron-sulfur</keyword>
<dbReference type="EMBL" id="BAABAQ010000001">
    <property type="protein sequence ID" value="GAA4181453.1"/>
    <property type="molecule type" value="Genomic_DNA"/>
</dbReference>
<dbReference type="Pfam" id="PF00355">
    <property type="entry name" value="Rieske"/>
    <property type="match status" value="1"/>
</dbReference>
<evidence type="ECO:0000256" key="1">
    <source>
        <dbReference type="ARBA" id="ARBA00022714"/>
    </source>
</evidence>